<gene>
    <name evidence="1" type="ORF">VCR31J2_90185</name>
</gene>
<name>A0AA86XRM8_9VIBR</name>
<evidence type="ECO:0000313" key="2">
    <source>
        <dbReference type="Proteomes" id="UP000041625"/>
    </source>
</evidence>
<keyword evidence="2" id="KW-1185">Reference proteome</keyword>
<organism evidence="1 2">
    <name type="scientific">Vibrio coralliirubri</name>
    <dbReference type="NCBI Taxonomy" id="1516159"/>
    <lineage>
        <taxon>Bacteria</taxon>
        <taxon>Pseudomonadati</taxon>
        <taxon>Pseudomonadota</taxon>
        <taxon>Gammaproteobacteria</taxon>
        <taxon>Vibrionales</taxon>
        <taxon>Vibrionaceae</taxon>
        <taxon>Vibrio</taxon>
    </lineage>
</organism>
<proteinExistence type="predicted"/>
<dbReference type="Proteomes" id="UP000041625">
    <property type="component" value="Unassembled WGS sequence"/>
</dbReference>
<accession>A0AA86XRM8</accession>
<protein>
    <submittedName>
        <fullName evidence="1">Uncharacterized protein</fullName>
    </submittedName>
</protein>
<evidence type="ECO:0000313" key="1">
    <source>
        <dbReference type="EMBL" id="CDU01366.1"/>
    </source>
</evidence>
<dbReference type="AlphaFoldDB" id="A0AA86XRM8"/>
<sequence length="47" mass="5467">MTYLTVRVKINVAVIPLILKDRFKLVDNINAQSILTRKVCSNLKFYL</sequence>
<dbReference type="EMBL" id="CCKJ01000245">
    <property type="protein sequence ID" value="CDU01366.1"/>
    <property type="molecule type" value="Genomic_DNA"/>
</dbReference>
<reference evidence="1 2" key="1">
    <citation type="submission" date="2014-06" db="EMBL/GenBank/DDBJ databases">
        <authorList>
            <person name="Le Roux F."/>
        </authorList>
    </citation>
    <scope>NUCLEOTIDE SEQUENCE [LARGE SCALE GENOMIC DNA]</scope>
    <source>
        <strain evidence="1 2">J2-31</strain>
    </source>
</reference>
<comment type="caution">
    <text evidence="1">The sequence shown here is derived from an EMBL/GenBank/DDBJ whole genome shotgun (WGS) entry which is preliminary data.</text>
</comment>